<accession>A0A4Z2HJL3</accession>
<reference evidence="2 3" key="1">
    <citation type="submission" date="2019-03" db="EMBL/GenBank/DDBJ databases">
        <title>First draft genome of Liparis tanakae, snailfish: a comprehensive survey of snailfish specific genes.</title>
        <authorList>
            <person name="Kim W."/>
            <person name="Song I."/>
            <person name="Jeong J.-H."/>
            <person name="Kim D."/>
            <person name="Kim S."/>
            <person name="Ryu S."/>
            <person name="Song J.Y."/>
            <person name="Lee S.K."/>
        </authorList>
    </citation>
    <scope>NUCLEOTIDE SEQUENCE [LARGE SCALE GENOMIC DNA]</scope>
    <source>
        <tissue evidence="2">Muscle</tissue>
    </source>
</reference>
<comment type="caution">
    <text evidence="2">The sequence shown here is derived from an EMBL/GenBank/DDBJ whole genome shotgun (WGS) entry which is preliminary data.</text>
</comment>
<sequence length="371" mass="40997">MVTRSRLEKPQEKYLTVQNGAEEVGFVDLLTGRQNHIHVVVAAEGAGVIEIHSTQLLHTRVNIHDMRKETICDEHNHRGINEGNQKHEVGLDDVQVDEGVVAVQGSQQHVHPQQGGSDTERTRQVPESGLREETATLQAGDQETVALILHTVVSWRDFFKSLVITRLYPLSLLEETEDITSQLLSSLSEVPIQKRKDARIAVLHSLQRNVGGPVLKGIEGYYMSYNSSIYGLVIVNYCTKAPPVLPFEAVLIHPYLGHTKPTEQVKGSHLKSRAVGLDVQSYDVVLQREDEGQAGGQQLIFVLLHSHTHLEGSHTSSTRPAYQAASGEVHQVDEGSEVFDLIGQQMSCGVGGRQDMGRIIRSLIDTDGFHV</sequence>
<feature type="region of interest" description="Disordered" evidence="1">
    <location>
        <begin position="106"/>
        <end position="130"/>
    </location>
</feature>
<dbReference type="Proteomes" id="UP000314294">
    <property type="component" value="Unassembled WGS sequence"/>
</dbReference>
<evidence type="ECO:0000313" key="3">
    <source>
        <dbReference type="Proteomes" id="UP000314294"/>
    </source>
</evidence>
<evidence type="ECO:0000256" key="1">
    <source>
        <dbReference type="SAM" id="MobiDB-lite"/>
    </source>
</evidence>
<name>A0A4Z2HJL3_9TELE</name>
<keyword evidence="3" id="KW-1185">Reference proteome</keyword>
<proteinExistence type="predicted"/>
<organism evidence="2 3">
    <name type="scientific">Liparis tanakae</name>
    <name type="common">Tanaka's snailfish</name>
    <dbReference type="NCBI Taxonomy" id="230148"/>
    <lineage>
        <taxon>Eukaryota</taxon>
        <taxon>Metazoa</taxon>
        <taxon>Chordata</taxon>
        <taxon>Craniata</taxon>
        <taxon>Vertebrata</taxon>
        <taxon>Euteleostomi</taxon>
        <taxon>Actinopterygii</taxon>
        <taxon>Neopterygii</taxon>
        <taxon>Teleostei</taxon>
        <taxon>Neoteleostei</taxon>
        <taxon>Acanthomorphata</taxon>
        <taxon>Eupercaria</taxon>
        <taxon>Perciformes</taxon>
        <taxon>Cottioidei</taxon>
        <taxon>Cottales</taxon>
        <taxon>Liparidae</taxon>
        <taxon>Liparis</taxon>
    </lineage>
</organism>
<gene>
    <name evidence="2" type="ORF">EYF80_024633</name>
</gene>
<dbReference type="EMBL" id="SRLO01000240">
    <property type="protein sequence ID" value="TNN65124.1"/>
    <property type="molecule type" value="Genomic_DNA"/>
</dbReference>
<protein>
    <submittedName>
        <fullName evidence="2">Uncharacterized protein</fullName>
    </submittedName>
</protein>
<feature type="compositionally biased region" description="Basic and acidic residues" evidence="1">
    <location>
        <begin position="118"/>
        <end position="130"/>
    </location>
</feature>
<evidence type="ECO:0000313" key="2">
    <source>
        <dbReference type="EMBL" id="TNN65124.1"/>
    </source>
</evidence>
<feature type="compositionally biased region" description="Polar residues" evidence="1">
    <location>
        <begin position="106"/>
        <end position="117"/>
    </location>
</feature>
<dbReference type="AlphaFoldDB" id="A0A4Z2HJL3"/>